<organism evidence="3 4">
    <name type="scientific">Pleurostoma richardsiae</name>
    <dbReference type="NCBI Taxonomy" id="41990"/>
    <lineage>
        <taxon>Eukaryota</taxon>
        <taxon>Fungi</taxon>
        <taxon>Dikarya</taxon>
        <taxon>Ascomycota</taxon>
        <taxon>Pezizomycotina</taxon>
        <taxon>Sordariomycetes</taxon>
        <taxon>Sordariomycetidae</taxon>
        <taxon>Calosphaeriales</taxon>
        <taxon>Pleurostomataceae</taxon>
        <taxon>Pleurostoma</taxon>
    </lineage>
</organism>
<feature type="coiled-coil region" evidence="1">
    <location>
        <begin position="28"/>
        <end position="58"/>
    </location>
</feature>
<evidence type="ECO:0008006" key="5">
    <source>
        <dbReference type="Google" id="ProtNLM"/>
    </source>
</evidence>
<comment type="caution">
    <text evidence="3">The sequence shown here is derived from an EMBL/GenBank/DDBJ whole genome shotgun (WGS) entry which is preliminary data.</text>
</comment>
<dbReference type="AlphaFoldDB" id="A0AA38RKS7"/>
<keyword evidence="1" id="KW-0175">Coiled coil</keyword>
<sequence length="155" mass="17199">MDPLSVTTAVTGFVSLGIQVVGGLVTYLDAIKDREDDLRAANDRVQQLHRQIKTVNTVTEQIGVQHLGASDDVKHCIVSCEKQLKELEDFLVEIGGGQQVTQTTPVPRSSRLKDAIEQIKKKGSYPFRRSKIKMLRTRLDNTVDALQTALITLDL</sequence>
<keyword evidence="4" id="KW-1185">Reference proteome</keyword>
<dbReference type="EMBL" id="JANBVO010000025">
    <property type="protein sequence ID" value="KAJ9141639.1"/>
    <property type="molecule type" value="Genomic_DNA"/>
</dbReference>
<feature type="transmembrane region" description="Helical" evidence="2">
    <location>
        <begin position="6"/>
        <end position="28"/>
    </location>
</feature>
<evidence type="ECO:0000313" key="4">
    <source>
        <dbReference type="Proteomes" id="UP001174694"/>
    </source>
</evidence>
<keyword evidence="2" id="KW-1133">Transmembrane helix</keyword>
<keyword evidence="2" id="KW-0812">Transmembrane</keyword>
<keyword evidence="2" id="KW-0472">Membrane</keyword>
<evidence type="ECO:0000256" key="2">
    <source>
        <dbReference type="SAM" id="Phobius"/>
    </source>
</evidence>
<evidence type="ECO:0000313" key="3">
    <source>
        <dbReference type="EMBL" id="KAJ9141639.1"/>
    </source>
</evidence>
<proteinExistence type="predicted"/>
<protein>
    <recommendedName>
        <fullName evidence="5">Fungal N-terminal domain-containing protein</fullName>
    </recommendedName>
</protein>
<gene>
    <name evidence="3" type="ORF">NKR23_g7786</name>
</gene>
<accession>A0AA38RKS7</accession>
<reference evidence="3" key="1">
    <citation type="submission" date="2022-07" db="EMBL/GenBank/DDBJ databases">
        <title>Fungi with potential for degradation of polypropylene.</title>
        <authorList>
            <person name="Gostincar C."/>
        </authorList>
    </citation>
    <scope>NUCLEOTIDE SEQUENCE</scope>
    <source>
        <strain evidence="3">EXF-13308</strain>
    </source>
</reference>
<dbReference type="Proteomes" id="UP001174694">
    <property type="component" value="Unassembled WGS sequence"/>
</dbReference>
<evidence type="ECO:0000256" key="1">
    <source>
        <dbReference type="SAM" id="Coils"/>
    </source>
</evidence>
<name>A0AA38RKS7_9PEZI</name>